<reference evidence="4 5" key="1">
    <citation type="submission" date="2011-06" db="EMBL/GenBank/DDBJ databases">
        <title>The draft genome of Thiorhodococcus drewsii AZ1.</title>
        <authorList>
            <consortium name="US DOE Joint Genome Institute (JGI-PGF)"/>
            <person name="Lucas S."/>
            <person name="Han J."/>
            <person name="Lapidus A."/>
            <person name="Cheng J.-F."/>
            <person name="Goodwin L."/>
            <person name="Pitluck S."/>
            <person name="Peters L."/>
            <person name="Land M.L."/>
            <person name="Hauser L."/>
            <person name="Vogl K."/>
            <person name="Liu Z."/>
            <person name="Imhoff J."/>
            <person name="Thiel V."/>
            <person name="Frigaard N.-U."/>
            <person name="Bryant D.A."/>
            <person name="Woyke T.J."/>
        </authorList>
    </citation>
    <scope>NUCLEOTIDE SEQUENCE [LARGE SCALE GENOMIC DNA]</scope>
    <source>
        <strain evidence="4 5">AZ1</strain>
    </source>
</reference>
<comment type="caution">
    <text evidence="4">The sequence shown here is derived from an EMBL/GenBank/DDBJ whole genome shotgun (WGS) entry which is preliminary data.</text>
</comment>
<dbReference type="STRING" id="765913.ThidrDRAFT_2009"/>
<keyword evidence="5" id="KW-1185">Reference proteome</keyword>
<gene>
    <name evidence="4" type="ORF">ThidrDRAFT_2009</name>
</gene>
<evidence type="ECO:0000256" key="1">
    <source>
        <dbReference type="ARBA" id="ARBA00010839"/>
    </source>
</evidence>
<dbReference type="PATRIC" id="fig|765913.3.peg.2043"/>
<dbReference type="PANTHER" id="PTHR33747:SF1">
    <property type="entry name" value="ADENYLATE CYCLASE-ASSOCIATED CAP C-TERMINAL DOMAIN-CONTAINING PROTEIN"/>
    <property type="match status" value="1"/>
</dbReference>
<dbReference type="InterPro" id="IPR023006">
    <property type="entry name" value="YchJ-like"/>
</dbReference>
<proteinExistence type="inferred from homology"/>
<accession>G2E146</accession>
<dbReference type="InterPro" id="IPR032710">
    <property type="entry name" value="NTF2-like_dom_sf"/>
</dbReference>
<feature type="domain" description="YchJ-like middle NTF2-like" evidence="3">
    <location>
        <begin position="29"/>
        <end position="123"/>
    </location>
</feature>
<dbReference type="Pfam" id="PF02810">
    <property type="entry name" value="SEC-C"/>
    <property type="match status" value="1"/>
</dbReference>
<dbReference type="Pfam" id="PF17775">
    <property type="entry name" value="YchJ_M-like"/>
    <property type="match status" value="1"/>
</dbReference>
<dbReference type="HAMAP" id="MF_00612">
    <property type="entry name" value="UPF0225"/>
    <property type="match status" value="1"/>
</dbReference>
<protein>
    <recommendedName>
        <fullName evidence="2">UPF0225 protein ThidrDRAFT_2009</fullName>
    </recommendedName>
</protein>
<name>G2E146_9GAMM</name>
<dbReference type="eggNOG" id="COG3012">
    <property type="taxonomic scope" value="Bacteria"/>
</dbReference>
<organism evidence="4 5">
    <name type="scientific">Thiorhodococcus drewsii AZ1</name>
    <dbReference type="NCBI Taxonomy" id="765913"/>
    <lineage>
        <taxon>Bacteria</taxon>
        <taxon>Pseudomonadati</taxon>
        <taxon>Pseudomonadota</taxon>
        <taxon>Gammaproteobacteria</taxon>
        <taxon>Chromatiales</taxon>
        <taxon>Chromatiaceae</taxon>
        <taxon>Thiorhodococcus</taxon>
    </lineage>
</organism>
<dbReference type="InterPro" id="IPR004027">
    <property type="entry name" value="SEC_C_motif"/>
</dbReference>
<evidence type="ECO:0000259" key="3">
    <source>
        <dbReference type="Pfam" id="PF17775"/>
    </source>
</evidence>
<sequence length="130" mass="14643">MPTNCPCDSGRPYAACCRPYIAGEAQAPTAEALMRSRYSAFTRNAIDYLRHSWHPDTCPSDLTPDPSATWIGLKILATEADGPDDETATVEFVARYKIGGRAYRLHERSRFVRYQGRWVYLDGTFNPPSH</sequence>
<dbReference type="Gene3D" id="3.10.450.50">
    <property type="match status" value="1"/>
</dbReference>
<dbReference type="OrthoDB" id="21421at2"/>
<dbReference type="AlphaFoldDB" id="G2E146"/>
<evidence type="ECO:0000313" key="5">
    <source>
        <dbReference type="Proteomes" id="UP000004200"/>
    </source>
</evidence>
<dbReference type="PANTHER" id="PTHR33747">
    <property type="entry name" value="UPF0225 PROTEIN SCO1677"/>
    <property type="match status" value="1"/>
</dbReference>
<dbReference type="Proteomes" id="UP000004200">
    <property type="component" value="Unassembled WGS sequence"/>
</dbReference>
<dbReference type="SUPFAM" id="SSF54427">
    <property type="entry name" value="NTF2-like"/>
    <property type="match status" value="1"/>
</dbReference>
<dbReference type="RefSeq" id="WP_007040723.1">
    <property type="nucleotide sequence ID" value="NZ_AFWT01000012.1"/>
</dbReference>
<dbReference type="EMBL" id="AFWT01000012">
    <property type="protein sequence ID" value="EGV31387.1"/>
    <property type="molecule type" value="Genomic_DNA"/>
</dbReference>
<dbReference type="InterPro" id="IPR048469">
    <property type="entry name" value="YchJ-like_M"/>
</dbReference>
<evidence type="ECO:0000256" key="2">
    <source>
        <dbReference type="HAMAP-Rule" id="MF_00612"/>
    </source>
</evidence>
<comment type="similarity">
    <text evidence="1 2">Belongs to the UPF0225 family.</text>
</comment>
<evidence type="ECO:0000313" key="4">
    <source>
        <dbReference type="EMBL" id="EGV31387.1"/>
    </source>
</evidence>